<dbReference type="InterPro" id="IPR013785">
    <property type="entry name" value="Aldolase_TIM"/>
</dbReference>
<feature type="binding site" evidence="12">
    <location>
        <position position="189"/>
    </location>
    <ligand>
        <name>S-adenosyl-L-methionine</name>
        <dbReference type="ChEBI" id="CHEBI:59789"/>
    </ligand>
</feature>
<dbReference type="GO" id="GO:0051539">
    <property type="term" value="F:4 iron, 4 sulfur cluster binding"/>
    <property type="evidence" value="ECO:0007669"/>
    <property type="project" value="UniProtKB-UniRule"/>
</dbReference>
<dbReference type="SFLD" id="SFLDS00029">
    <property type="entry name" value="Radical_SAM"/>
    <property type="match status" value="1"/>
</dbReference>
<accession>G0V4L3</accession>
<dbReference type="UniPathway" id="UPA00344"/>
<feature type="binding site" evidence="12">
    <location>
        <position position="118"/>
    </location>
    <ligand>
        <name>S-adenosyl-L-methionine</name>
        <dbReference type="ChEBI" id="CHEBI:59789"/>
    </ligand>
</feature>
<dbReference type="SUPFAM" id="SSF102114">
    <property type="entry name" value="Radical SAM enzymes"/>
    <property type="match status" value="1"/>
</dbReference>
<comment type="caution">
    <text evidence="14">The sequence shown here is derived from an EMBL/GenBank/DDBJ whole genome shotgun (WGS) entry which is preliminary data.</text>
</comment>
<feature type="binding site" evidence="12">
    <location>
        <position position="265"/>
    </location>
    <ligand>
        <name>[4Fe-4S] cluster</name>
        <dbReference type="ChEBI" id="CHEBI:49883"/>
        <label>2</label>
        <note>4Fe-4S-substrate</note>
    </ligand>
</feature>
<feature type="binding site" evidence="12">
    <location>
        <position position="67"/>
    </location>
    <ligand>
        <name>S-adenosyl-L-methionine</name>
        <dbReference type="ChEBI" id="CHEBI:59789"/>
    </ligand>
</feature>
<dbReference type="STRING" id="857293.CAAU_0404"/>
<dbReference type="PANTHER" id="PTHR22960">
    <property type="entry name" value="MOLYBDOPTERIN COFACTOR SYNTHESIS PROTEIN A"/>
    <property type="match status" value="1"/>
</dbReference>
<comment type="similarity">
    <text evidence="12">Belongs to the radical SAM superfamily. MoaA family.</text>
</comment>
<proteinExistence type="inferred from homology"/>
<dbReference type="GO" id="GO:0005525">
    <property type="term" value="F:GTP binding"/>
    <property type="evidence" value="ECO:0007669"/>
    <property type="project" value="UniProtKB-UniRule"/>
</dbReference>
<dbReference type="InterPro" id="IPR050105">
    <property type="entry name" value="MoCo_biosynth_MoaA/MoaC"/>
</dbReference>
<comment type="catalytic activity">
    <reaction evidence="11 12">
        <text>GTP + AH2 + S-adenosyl-L-methionine = (8S)-3',8-cyclo-7,8-dihydroguanosine 5'-triphosphate + 5'-deoxyadenosine + L-methionine + A + H(+)</text>
        <dbReference type="Rhea" id="RHEA:49576"/>
        <dbReference type="ChEBI" id="CHEBI:13193"/>
        <dbReference type="ChEBI" id="CHEBI:15378"/>
        <dbReference type="ChEBI" id="CHEBI:17319"/>
        <dbReference type="ChEBI" id="CHEBI:17499"/>
        <dbReference type="ChEBI" id="CHEBI:37565"/>
        <dbReference type="ChEBI" id="CHEBI:57844"/>
        <dbReference type="ChEBI" id="CHEBI:59789"/>
        <dbReference type="ChEBI" id="CHEBI:131766"/>
        <dbReference type="EC" id="4.1.99.22"/>
    </reaction>
</comment>
<dbReference type="GO" id="GO:0061798">
    <property type="term" value="F:GTP 3',8'-cyclase activity"/>
    <property type="evidence" value="ECO:0007669"/>
    <property type="project" value="UniProtKB-UniRule"/>
</dbReference>
<dbReference type="InterPro" id="IPR006638">
    <property type="entry name" value="Elp3/MiaA/NifB-like_rSAM"/>
</dbReference>
<keyword evidence="4 12" id="KW-0479">Metal-binding</keyword>
<dbReference type="EC" id="4.1.99.22" evidence="1 12"/>
<dbReference type="AlphaFoldDB" id="G0V4L3"/>
<evidence type="ECO:0000256" key="9">
    <source>
        <dbReference type="ARBA" id="ARBA00023150"/>
    </source>
</evidence>
<evidence type="ECO:0000313" key="14">
    <source>
        <dbReference type="EMBL" id="CCC58053.1"/>
    </source>
</evidence>
<dbReference type="Pfam" id="PF04055">
    <property type="entry name" value="Radical_SAM"/>
    <property type="match status" value="1"/>
</dbReference>
<evidence type="ECO:0000256" key="4">
    <source>
        <dbReference type="ARBA" id="ARBA00022723"/>
    </source>
</evidence>
<dbReference type="GO" id="GO:0006777">
    <property type="term" value="P:Mo-molybdopterin cofactor biosynthetic process"/>
    <property type="evidence" value="ECO:0007669"/>
    <property type="project" value="UniProtKB-UniRule"/>
</dbReference>
<dbReference type="EMBL" id="CAKP01000018">
    <property type="protein sequence ID" value="CCC58053.1"/>
    <property type="molecule type" value="Genomic_DNA"/>
</dbReference>
<dbReference type="SMART" id="SM00729">
    <property type="entry name" value="Elp3"/>
    <property type="match status" value="1"/>
</dbReference>
<keyword evidence="15" id="KW-1185">Reference proteome</keyword>
<comment type="cofactor">
    <cofactor evidence="12">
        <name>[4Fe-4S] cluster</name>
        <dbReference type="ChEBI" id="CHEBI:49883"/>
    </cofactor>
    <text evidence="12">Binds 2 [4Fe-4S] clusters. Binds 1 [4Fe-4S] cluster coordinated with 3 cysteines and an exchangeable S-adenosyl-L-methionine and 1 [4Fe-4S] cluster coordinated with 3 cysteines and the GTP-derived substrate.</text>
</comment>
<comment type="pathway">
    <text evidence="12">Cofactor biosynthesis; molybdopterin biosynthesis.</text>
</comment>
<keyword evidence="6 12" id="KW-0408">Iron</keyword>
<protein>
    <recommendedName>
        <fullName evidence="1 12">GTP 3',8-cyclase</fullName>
        <ecNumber evidence="1 12">4.1.99.22</ecNumber>
    </recommendedName>
    <alternativeName>
        <fullName evidence="12">Molybdenum cofactor biosynthesis protein A</fullName>
    </alternativeName>
</protein>
<evidence type="ECO:0000256" key="10">
    <source>
        <dbReference type="ARBA" id="ARBA00023239"/>
    </source>
</evidence>
<dbReference type="SFLD" id="SFLDG01383">
    <property type="entry name" value="cyclic_pyranopterin_phosphate"/>
    <property type="match status" value="1"/>
</dbReference>
<feature type="binding site" evidence="12">
    <location>
        <position position="24"/>
    </location>
    <ligand>
        <name>[4Fe-4S] cluster</name>
        <dbReference type="ChEBI" id="CHEBI:49883"/>
        <label>1</label>
        <note>4Fe-4S-S-AdoMet</note>
    </ligand>
</feature>
<keyword evidence="5 12" id="KW-0547">Nucleotide-binding</keyword>
<feature type="binding site" evidence="12">
    <location>
        <begin position="253"/>
        <end position="255"/>
    </location>
    <ligand>
        <name>GTP</name>
        <dbReference type="ChEBI" id="CHEBI:37565"/>
    </ligand>
</feature>
<dbReference type="PROSITE" id="PS01305">
    <property type="entry name" value="MOAA_NIFB_PQQE"/>
    <property type="match status" value="1"/>
</dbReference>
<dbReference type="GO" id="GO:0046872">
    <property type="term" value="F:metal ion binding"/>
    <property type="evidence" value="ECO:0007669"/>
    <property type="project" value="UniProtKB-KW"/>
</dbReference>
<dbReference type="Pfam" id="PF06463">
    <property type="entry name" value="Mob_synth_C"/>
    <property type="match status" value="1"/>
</dbReference>
<dbReference type="RefSeq" id="WP_008907771.1">
    <property type="nucleotide sequence ID" value="NZ_CAKP01000018.1"/>
</dbReference>
<feature type="binding site" evidence="12">
    <location>
        <position position="13"/>
    </location>
    <ligand>
        <name>GTP</name>
        <dbReference type="ChEBI" id="CHEBI:37565"/>
    </ligand>
</feature>
<keyword evidence="2 12" id="KW-0004">4Fe-4S</keyword>
<dbReference type="InterPro" id="IPR040064">
    <property type="entry name" value="MoaA-like"/>
</dbReference>
<dbReference type="InterPro" id="IPR010505">
    <property type="entry name" value="MoaA_twitch"/>
</dbReference>
<dbReference type="CDD" id="cd01335">
    <property type="entry name" value="Radical_SAM"/>
    <property type="match status" value="1"/>
</dbReference>
<feature type="binding site" evidence="12">
    <location>
        <position position="20"/>
    </location>
    <ligand>
        <name>[4Fe-4S] cluster</name>
        <dbReference type="ChEBI" id="CHEBI:49883"/>
        <label>1</label>
        <note>4Fe-4S-S-AdoMet</note>
    </ligand>
</feature>
<dbReference type="OrthoDB" id="9763993at2"/>
<dbReference type="InterPro" id="IPR000385">
    <property type="entry name" value="MoaA_NifB_PqqE_Fe-S-bd_CS"/>
</dbReference>
<feature type="binding site" evidence="12">
    <location>
        <position position="26"/>
    </location>
    <ligand>
        <name>S-adenosyl-L-methionine</name>
        <dbReference type="ChEBI" id="CHEBI:59789"/>
    </ligand>
</feature>
<dbReference type="PROSITE" id="PS51918">
    <property type="entry name" value="RADICAL_SAM"/>
    <property type="match status" value="1"/>
</dbReference>
<evidence type="ECO:0000256" key="8">
    <source>
        <dbReference type="ARBA" id="ARBA00023134"/>
    </source>
</evidence>
<comment type="function">
    <text evidence="12">Catalyzes the cyclization of GTP to (8S)-3',8-cyclo-7,8-dihydroguanosine 5'-triphosphate.</text>
</comment>
<evidence type="ECO:0000256" key="1">
    <source>
        <dbReference type="ARBA" id="ARBA00012167"/>
    </source>
</evidence>
<dbReference type="SFLD" id="SFLDG01386">
    <property type="entry name" value="main_SPASM_domain-containing"/>
    <property type="match status" value="1"/>
</dbReference>
<dbReference type="InterPro" id="IPR007197">
    <property type="entry name" value="rSAM"/>
</dbReference>
<feature type="binding site" evidence="12">
    <location>
        <position position="63"/>
    </location>
    <ligand>
        <name>GTP</name>
        <dbReference type="ChEBI" id="CHEBI:37565"/>
    </ligand>
</feature>
<evidence type="ECO:0000256" key="12">
    <source>
        <dbReference type="HAMAP-Rule" id="MF_01225"/>
    </source>
</evidence>
<feature type="binding site" evidence="12">
    <location>
        <position position="248"/>
    </location>
    <ligand>
        <name>[4Fe-4S] cluster</name>
        <dbReference type="ChEBI" id="CHEBI:49883"/>
        <label>2</label>
        <note>4Fe-4S-substrate</note>
    </ligand>
</feature>
<dbReference type="eggNOG" id="COG2896">
    <property type="taxonomic scope" value="Bacteria"/>
</dbReference>
<dbReference type="PANTHER" id="PTHR22960:SF0">
    <property type="entry name" value="MOLYBDENUM COFACTOR BIOSYNTHESIS PROTEIN 1"/>
    <property type="match status" value="1"/>
</dbReference>
<keyword evidence="3 12" id="KW-0949">S-adenosyl-L-methionine</keyword>
<dbReference type="NCBIfam" id="NF001199">
    <property type="entry name" value="PRK00164.2-1"/>
    <property type="match status" value="1"/>
</dbReference>
<reference evidence="14 15" key="1">
    <citation type="journal article" date="2011" name="J. Bacteriol.">
        <title>Draft genome sequence of Caloramator australicus strain RC3T, a thermoanaerobe from the Great Artesian Basin of Australia.</title>
        <authorList>
            <person name="Ogg C.D."/>
            <person name="Patel B.K.C."/>
        </authorList>
    </citation>
    <scope>NUCLEOTIDE SEQUENCE [LARGE SCALE GENOMIC DNA]</scope>
    <source>
        <strain evidence="14 15">RC3</strain>
    </source>
</reference>
<dbReference type="Gene3D" id="3.20.20.70">
    <property type="entry name" value="Aldolase class I"/>
    <property type="match status" value="1"/>
</dbReference>
<dbReference type="NCBIfam" id="TIGR02666">
    <property type="entry name" value="moaA"/>
    <property type="match status" value="1"/>
</dbReference>
<keyword evidence="9 12" id="KW-0501">Molybdenum cofactor biosynthesis</keyword>
<feature type="domain" description="Radical SAM core" evidence="13">
    <location>
        <begin position="4"/>
        <end position="223"/>
    </location>
</feature>
<gene>
    <name evidence="12" type="primary">moaA</name>
    <name evidence="14" type="ORF">CAAU_0404</name>
</gene>
<dbReference type="GO" id="GO:0061799">
    <property type="term" value="F:cyclic pyranopterin monophosphate synthase activity"/>
    <property type="evidence" value="ECO:0007669"/>
    <property type="project" value="TreeGrafter"/>
</dbReference>
<comment type="subunit">
    <text evidence="12">Monomer and homodimer.</text>
</comment>
<evidence type="ECO:0000313" key="15">
    <source>
        <dbReference type="Proteomes" id="UP000007652"/>
    </source>
</evidence>
<feature type="binding site" evidence="12">
    <location>
        <position position="251"/>
    </location>
    <ligand>
        <name>[4Fe-4S] cluster</name>
        <dbReference type="ChEBI" id="CHEBI:49883"/>
        <label>2</label>
        <note>4Fe-4S-substrate</note>
    </ligand>
</feature>
<organism evidence="14 15">
    <name type="scientific">Caloramator australicus RC3</name>
    <dbReference type="NCBI Taxonomy" id="857293"/>
    <lineage>
        <taxon>Bacteria</taxon>
        <taxon>Bacillati</taxon>
        <taxon>Bacillota</taxon>
        <taxon>Clostridia</taxon>
        <taxon>Eubacteriales</taxon>
        <taxon>Clostridiaceae</taxon>
        <taxon>Caloramator</taxon>
    </lineage>
</organism>
<evidence type="ECO:0000259" key="13">
    <source>
        <dbReference type="PROSITE" id="PS51918"/>
    </source>
</evidence>
<name>G0V4L3_9CLOT</name>
<evidence type="ECO:0000256" key="2">
    <source>
        <dbReference type="ARBA" id="ARBA00022485"/>
    </source>
</evidence>
<dbReference type="SFLD" id="SFLDG01067">
    <property type="entry name" value="SPASM/twitch_domain_containing"/>
    <property type="match status" value="1"/>
</dbReference>
<keyword evidence="10 12" id="KW-0456">Lyase</keyword>
<feature type="binding site" evidence="12">
    <location>
        <position position="27"/>
    </location>
    <ligand>
        <name>[4Fe-4S] cluster</name>
        <dbReference type="ChEBI" id="CHEBI:49883"/>
        <label>1</label>
        <note>4Fe-4S-S-AdoMet</note>
    </ligand>
</feature>
<evidence type="ECO:0000256" key="6">
    <source>
        <dbReference type="ARBA" id="ARBA00023004"/>
    </source>
</evidence>
<dbReference type="InterPro" id="IPR013483">
    <property type="entry name" value="MoaA"/>
</dbReference>
<dbReference type="GO" id="GO:1904047">
    <property type="term" value="F:S-adenosyl-L-methionine binding"/>
    <property type="evidence" value="ECO:0007669"/>
    <property type="project" value="UniProtKB-UniRule"/>
</dbReference>
<sequence length="317" mass="35874">MKDKFGRTINYLRISVTDRCNLRCIYCMPEEGIIKKDHDDVLRNEDYIKIIKIAAELGIKKIRFTGGEPLVRKGIESLIYETSKIEGIDDIALTTNGTRLYEMADTLKKAGLKRVNISLDTLKKDKFKMITRIGNIDDVFRAIEKSIEVGFNPIKINTVVIKGINDDEIMDFVKLSDEYPLHIRFIEIMPIGEGAKFKDGYISSQEIIAGIENLTPVETGPNSTAMVFKRKGAKGSLGFIAPMTCKFCSSCNRIRLTATGTIKPCLHSKEEMDLKAFLEDKYKLKLILEHAILNKPLEHNLEKELSKSQKMMFQIGG</sequence>
<dbReference type="HAMAP" id="MF_01225_B">
    <property type="entry name" value="MoaA_B"/>
    <property type="match status" value="1"/>
</dbReference>
<evidence type="ECO:0000256" key="7">
    <source>
        <dbReference type="ARBA" id="ARBA00023014"/>
    </source>
</evidence>
<dbReference type="CDD" id="cd21117">
    <property type="entry name" value="Twitch_MoaA"/>
    <property type="match status" value="1"/>
</dbReference>
<dbReference type="InterPro" id="IPR058240">
    <property type="entry name" value="rSAM_sf"/>
</dbReference>
<evidence type="ECO:0000256" key="11">
    <source>
        <dbReference type="ARBA" id="ARBA00048697"/>
    </source>
</evidence>
<keyword evidence="8 12" id="KW-0342">GTP-binding</keyword>
<keyword evidence="7 12" id="KW-0411">Iron-sulfur</keyword>
<evidence type="ECO:0000256" key="5">
    <source>
        <dbReference type="ARBA" id="ARBA00022741"/>
    </source>
</evidence>
<dbReference type="Proteomes" id="UP000007652">
    <property type="component" value="Unassembled WGS sequence"/>
</dbReference>
<feature type="binding site" evidence="12">
    <location>
        <position position="155"/>
    </location>
    <ligand>
        <name>GTP</name>
        <dbReference type="ChEBI" id="CHEBI:37565"/>
    </ligand>
</feature>
<feature type="binding site" evidence="12">
    <location>
        <position position="94"/>
    </location>
    <ligand>
        <name>GTP</name>
        <dbReference type="ChEBI" id="CHEBI:37565"/>
    </ligand>
</feature>
<evidence type="ECO:0000256" key="3">
    <source>
        <dbReference type="ARBA" id="ARBA00022691"/>
    </source>
</evidence>